<accession>A0A0A9E210</accession>
<sequence length="112" mass="13145">MYGLEHHGLRGCHRECSTCDPDPGRFIPRNPFCNCALQRNIAPQSLALHCHLCNRTYHRFRAICKLFKIFLNGSPVISYTTLHCHRINHDLVCQRTEERIIQRFDIFCDFGE</sequence>
<dbReference type="AlphaFoldDB" id="A0A0A9E210"/>
<reference evidence="1" key="2">
    <citation type="journal article" date="2015" name="Data Brief">
        <title>Shoot transcriptome of the giant reed, Arundo donax.</title>
        <authorList>
            <person name="Barrero R.A."/>
            <person name="Guerrero F.D."/>
            <person name="Moolhuijzen P."/>
            <person name="Goolsby J.A."/>
            <person name="Tidwell J."/>
            <person name="Bellgard S.E."/>
            <person name="Bellgard M.I."/>
        </authorList>
    </citation>
    <scope>NUCLEOTIDE SEQUENCE</scope>
    <source>
        <tissue evidence="1">Shoot tissue taken approximately 20 cm above the soil surface</tissue>
    </source>
</reference>
<reference evidence="1" key="1">
    <citation type="submission" date="2014-09" db="EMBL/GenBank/DDBJ databases">
        <authorList>
            <person name="Magalhaes I.L.F."/>
            <person name="Oliveira U."/>
            <person name="Santos F.R."/>
            <person name="Vidigal T.H.D.A."/>
            <person name="Brescovit A.D."/>
            <person name="Santos A.J."/>
        </authorList>
    </citation>
    <scope>NUCLEOTIDE SEQUENCE</scope>
    <source>
        <tissue evidence="1">Shoot tissue taken approximately 20 cm above the soil surface</tissue>
    </source>
</reference>
<organism evidence="1">
    <name type="scientific">Arundo donax</name>
    <name type="common">Giant reed</name>
    <name type="synonym">Donax arundinaceus</name>
    <dbReference type="NCBI Taxonomy" id="35708"/>
    <lineage>
        <taxon>Eukaryota</taxon>
        <taxon>Viridiplantae</taxon>
        <taxon>Streptophyta</taxon>
        <taxon>Embryophyta</taxon>
        <taxon>Tracheophyta</taxon>
        <taxon>Spermatophyta</taxon>
        <taxon>Magnoliopsida</taxon>
        <taxon>Liliopsida</taxon>
        <taxon>Poales</taxon>
        <taxon>Poaceae</taxon>
        <taxon>PACMAD clade</taxon>
        <taxon>Arundinoideae</taxon>
        <taxon>Arundineae</taxon>
        <taxon>Arundo</taxon>
    </lineage>
</organism>
<evidence type="ECO:0000313" key="1">
    <source>
        <dbReference type="EMBL" id="JAD93038.1"/>
    </source>
</evidence>
<dbReference type="EMBL" id="GBRH01204857">
    <property type="protein sequence ID" value="JAD93038.1"/>
    <property type="molecule type" value="Transcribed_RNA"/>
</dbReference>
<name>A0A0A9E210_ARUDO</name>
<proteinExistence type="predicted"/>
<protein>
    <submittedName>
        <fullName evidence="1">Uncharacterized protein</fullName>
    </submittedName>
</protein>